<gene>
    <name evidence="7" type="ORF">K505DRAFT_294681</name>
</gene>
<feature type="signal peptide" evidence="5">
    <location>
        <begin position="1"/>
        <end position="19"/>
    </location>
</feature>
<organism evidence="7 8">
    <name type="scientific">Melanomma pulvis-pyrius CBS 109.77</name>
    <dbReference type="NCBI Taxonomy" id="1314802"/>
    <lineage>
        <taxon>Eukaryota</taxon>
        <taxon>Fungi</taxon>
        <taxon>Dikarya</taxon>
        <taxon>Ascomycota</taxon>
        <taxon>Pezizomycotina</taxon>
        <taxon>Dothideomycetes</taxon>
        <taxon>Pleosporomycetidae</taxon>
        <taxon>Pleosporales</taxon>
        <taxon>Melanommataceae</taxon>
        <taxon>Melanomma</taxon>
    </lineage>
</organism>
<dbReference type="InterPro" id="IPR016166">
    <property type="entry name" value="FAD-bd_PCMH"/>
</dbReference>
<keyword evidence="2" id="KW-0285">Flavoprotein</keyword>
<dbReference type="GO" id="GO:0071949">
    <property type="term" value="F:FAD binding"/>
    <property type="evidence" value="ECO:0007669"/>
    <property type="project" value="InterPro"/>
</dbReference>
<dbReference type="InterPro" id="IPR016169">
    <property type="entry name" value="FAD-bd_PCMH_sub2"/>
</dbReference>
<dbReference type="InterPro" id="IPR036318">
    <property type="entry name" value="FAD-bd_PCMH-like_sf"/>
</dbReference>
<evidence type="ECO:0000256" key="2">
    <source>
        <dbReference type="ARBA" id="ARBA00022630"/>
    </source>
</evidence>
<evidence type="ECO:0000256" key="3">
    <source>
        <dbReference type="ARBA" id="ARBA00022827"/>
    </source>
</evidence>
<dbReference type="Pfam" id="PF01565">
    <property type="entry name" value="FAD_binding_4"/>
    <property type="match status" value="1"/>
</dbReference>
<dbReference type="InterPro" id="IPR006094">
    <property type="entry name" value="Oxid_FAD_bind_N"/>
</dbReference>
<comment type="similarity">
    <text evidence="1">Belongs to the oxygen-dependent FAD-linked oxidoreductase family.</text>
</comment>
<evidence type="ECO:0000256" key="4">
    <source>
        <dbReference type="ARBA" id="ARBA00023002"/>
    </source>
</evidence>
<dbReference type="AlphaFoldDB" id="A0A6A6XT22"/>
<dbReference type="Gene3D" id="3.30.465.10">
    <property type="match status" value="1"/>
</dbReference>
<name>A0A6A6XT22_9PLEO</name>
<reference evidence="7" key="1">
    <citation type="journal article" date="2020" name="Stud. Mycol.">
        <title>101 Dothideomycetes genomes: a test case for predicting lifestyles and emergence of pathogens.</title>
        <authorList>
            <person name="Haridas S."/>
            <person name="Albert R."/>
            <person name="Binder M."/>
            <person name="Bloem J."/>
            <person name="Labutti K."/>
            <person name="Salamov A."/>
            <person name="Andreopoulos B."/>
            <person name="Baker S."/>
            <person name="Barry K."/>
            <person name="Bills G."/>
            <person name="Bluhm B."/>
            <person name="Cannon C."/>
            <person name="Castanera R."/>
            <person name="Culley D."/>
            <person name="Daum C."/>
            <person name="Ezra D."/>
            <person name="Gonzalez J."/>
            <person name="Henrissat B."/>
            <person name="Kuo A."/>
            <person name="Liang C."/>
            <person name="Lipzen A."/>
            <person name="Lutzoni F."/>
            <person name="Magnuson J."/>
            <person name="Mondo S."/>
            <person name="Nolan M."/>
            <person name="Ohm R."/>
            <person name="Pangilinan J."/>
            <person name="Park H.-J."/>
            <person name="Ramirez L."/>
            <person name="Alfaro M."/>
            <person name="Sun H."/>
            <person name="Tritt A."/>
            <person name="Yoshinaga Y."/>
            <person name="Zwiers L.-H."/>
            <person name="Turgeon B."/>
            <person name="Goodwin S."/>
            <person name="Spatafora J."/>
            <person name="Crous P."/>
            <person name="Grigoriev I."/>
        </authorList>
    </citation>
    <scope>NUCLEOTIDE SEQUENCE</scope>
    <source>
        <strain evidence="7">CBS 109.77</strain>
    </source>
</reference>
<dbReference type="Pfam" id="PF08031">
    <property type="entry name" value="BBE"/>
    <property type="match status" value="1"/>
</dbReference>
<evidence type="ECO:0000313" key="8">
    <source>
        <dbReference type="Proteomes" id="UP000799757"/>
    </source>
</evidence>
<evidence type="ECO:0000256" key="1">
    <source>
        <dbReference type="ARBA" id="ARBA00005466"/>
    </source>
</evidence>
<keyword evidence="5" id="KW-0732">Signal</keyword>
<dbReference type="Proteomes" id="UP000799757">
    <property type="component" value="Unassembled WGS sequence"/>
</dbReference>
<evidence type="ECO:0000313" key="7">
    <source>
        <dbReference type="EMBL" id="KAF2799373.1"/>
    </source>
</evidence>
<keyword evidence="3" id="KW-0274">FAD</keyword>
<sequence>MFQIASAFSAFFLASAVLGNPAGRLEGPASHQQQKLQDCLAVRGVPTTLNSSSDWSSLIAAFNLRLQYTPTAVTLPTTPQHVSDSVTCAIAAGVKVQPRSGGHSYGSYSLGGKDGSLMVDLQKFNSISLNKSTGIVAVGGGVRLGNLGVGIFQQGQRALPHGTFPGVGIGGHYTHGGFGYSSRRWGLALDTIVAMDVVLADGRYIHATSTSYPDIYYALRGAADSFGIVTTFHLQTQSAPSQVVSFSASFASALKSADTAANIVLKLQTFATSSSYMDRNTTLEVYMNVNGEFSIRGWYFGDRDYFSKTVFSAMLDGMPTPDNSTVQYRTWLDALEDIAEGEPLAEPLIGYNNHQTFYSKSVVTREAEPLTKTALESFFAYVIKKGLSATFPWNTFIALYGGKDSQINKPALADSAAYSHRDSLWVFQNIGSSPDFLPPFAPEIMNFVDGLNTALTSAQPDGDFLAYPNYLDPALTPAEAARLYYGDVTYNRLVKIKKAVDPKAVFWNPQAIGNAIL</sequence>
<evidence type="ECO:0000259" key="6">
    <source>
        <dbReference type="PROSITE" id="PS51387"/>
    </source>
</evidence>
<dbReference type="PANTHER" id="PTHR42973">
    <property type="entry name" value="BINDING OXIDOREDUCTASE, PUTATIVE (AFU_ORTHOLOGUE AFUA_1G17690)-RELATED"/>
    <property type="match status" value="1"/>
</dbReference>
<keyword evidence="8" id="KW-1185">Reference proteome</keyword>
<dbReference type="EMBL" id="MU001765">
    <property type="protein sequence ID" value="KAF2799373.1"/>
    <property type="molecule type" value="Genomic_DNA"/>
</dbReference>
<evidence type="ECO:0000256" key="5">
    <source>
        <dbReference type="SAM" id="SignalP"/>
    </source>
</evidence>
<accession>A0A6A6XT22</accession>
<dbReference type="GO" id="GO:0016491">
    <property type="term" value="F:oxidoreductase activity"/>
    <property type="evidence" value="ECO:0007669"/>
    <property type="project" value="UniProtKB-KW"/>
</dbReference>
<dbReference type="OrthoDB" id="407275at2759"/>
<dbReference type="Gene3D" id="3.40.462.20">
    <property type="match status" value="1"/>
</dbReference>
<dbReference type="PANTHER" id="PTHR42973:SF15">
    <property type="entry name" value="FAD-BINDING PCMH-TYPE DOMAIN-CONTAINING PROTEIN"/>
    <property type="match status" value="1"/>
</dbReference>
<protein>
    <submittedName>
        <fullName evidence="7">Glucooligosaccharide oxidase</fullName>
    </submittedName>
</protein>
<keyword evidence="4" id="KW-0560">Oxidoreductase</keyword>
<dbReference type="InterPro" id="IPR050416">
    <property type="entry name" value="FAD-linked_Oxidoreductase"/>
</dbReference>
<dbReference type="SUPFAM" id="SSF56176">
    <property type="entry name" value="FAD-binding/transporter-associated domain-like"/>
    <property type="match status" value="1"/>
</dbReference>
<feature type="domain" description="FAD-binding PCMH-type" evidence="6">
    <location>
        <begin position="66"/>
        <end position="239"/>
    </location>
</feature>
<dbReference type="PROSITE" id="PS51387">
    <property type="entry name" value="FAD_PCMH"/>
    <property type="match status" value="1"/>
</dbReference>
<proteinExistence type="inferred from homology"/>
<feature type="chain" id="PRO_5025370477" evidence="5">
    <location>
        <begin position="20"/>
        <end position="517"/>
    </location>
</feature>
<dbReference type="InterPro" id="IPR012951">
    <property type="entry name" value="BBE"/>
</dbReference>